<accession>A0A239DL63</accession>
<evidence type="ECO:0000313" key="2">
    <source>
        <dbReference type="Proteomes" id="UP000198379"/>
    </source>
</evidence>
<dbReference type="RefSeq" id="WP_089373830.1">
    <property type="nucleotide sequence ID" value="NZ_BMEP01000008.1"/>
</dbReference>
<gene>
    <name evidence="1" type="ORF">SAMN06265376_11179</name>
</gene>
<proteinExistence type="predicted"/>
<evidence type="ECO:0000313" key="1">
    <source>
        <dbReference type="EMBL" id="SNS33210.1"/>
    </source>
</evidence>
<reference evidence="1 2" key="1">
    <citation type="submission" date="2017-06" db="EMBL/GenBank/DDBJ databases">
        <authorList>
            <person name="Kim H.J."/>
            <person name="Triplett B.A."/>
        </authorList>
    </citation>
    <scope>NUCLEOTIDE SEQUENCE [LARGE SCALE GENOMIC DNA]</scope>
    <source>
        <strain evidence="1 2">DSM 25597</strain>
    </source>
</reference>
<keyword evidence="2" id="KW-1185">Reference proteome</keyword>
<dbReference type="AlphaFoldDB" id="A0A239DL63"/>
<protein>
    <submittedName>
        <fullName evidence="1">Uncharacterized protein</fullName>
    </submittedName>
</protein>
<name>A0A239DL63_9FLAO</name>
<sequence>MKKRRKKLFFEKFEIASLNNISKKYIIGGNDGTNVTWTVATNSSDLCDPDDPDGNDPEGNN</sequence>
<organism evidence="1 2">
    <name type="scientific">Dokdonia pacifica</name>
    <dbReference type="NCBI Taxonomy" id="1627892"/>
    <lineage>
        <taxon>Bacteria</taxon>
        <taxon>Pseudomonadati</taxon>
        <taxon>Bacteroidota</taxon>
        <taxon>Flavobacteriia</taxon>
        <taxon>Flavobacteriales</taxon>
        <taxon>Flavobacteriaceae</taxon>
        <taxon>Dokdonia</taxon>
    </lineage>
</organism>
<dbReference type="EMBL" id="FZNY01000011">
    <property type="protein sequence ID" value="SNS33210.1"/>
    <property type="molecule type" value="Genomic_DNA"/>
</dbReference>
<dbReference type="Proteomes" id="UP000198379">
    <property type="component" value="Unassembled WGS sequence"/>
</dbReference>